<dbReference type="Pfam" id="PF02348">
    <property type="entry name" value="CTP_transf_3"/>
    <property type="match status" value="1"/>
</dbReference>
<proteinExistence type="predicted"/>
<comment type="caution">
    <text evidence="1">The sequence shown here is derived from an EMBL/GenBank/DDBJ whole genome shotgun (WGS) entry which is preliminary data.</text>
</comment>
<dbReference type="InterPro" id="IPR003329">
    <property type="entry name" value="Cytidylyl_trans"/>
</dbReference>
<accession>A0A154L870</accession>
<organism evidence="1 2">
    <name type="scientific">Thalassospira lucentensis</name>
    <dbReference type="NCBI Taxonomy" id="168935"/>
    <lineage>
        <taxon>Bacteria</taxon>
        <taxon>Pseudomonadati</taxon>
        <taxon>Pseudomonadota</taxon>
        <taxon>Alphaproteobacteria</taxon>
        <taxon>Rhodospirillales</taxon>
        <taxon>Thalassospiraceae</taxon>
        <taxon>Thalassospira</taxon>
    </lineage>
</organism>
<dbReference type="EMBL" id="LPVY01000005">
    <property type="protein sequence ID" value="KZB66871.1"/>
    <property type="molecule type" value="Genomic_DNA"/>
</dbReference>
<sequence>MKRLAIIPARGGSKRIPRKNVRDFCGKPMISHVLDTAARSNLFNVIHVSTDDNEISSVATQYGFPPDFARPEFLADDVTPIMPVLRYVVEEYAKRDQKFDEIWLIMACAPLITENDLVQAAKLFGKSDKRKALLAVSEYQAPIEWAFSRSEDGTLIPEQSGMFAVRSQDLEKKYFDAGSFAAFFPERITNSTGAGSDEGFVGFVLPKGSAIDIDEEQDWKQAEAIFLARSERLDRNSRD</sequence>
<dbReference type="PANTHER" id="PTHR21485">
    <property type="entry name" value="HAD SUPERFAMILY MEMBERS CMAS AND KDSC"/>
    <property type="match status" value="1"/>
</dbReference>
<dbReference type="CDD" id="cd02513">
    <property type="entry name" value="CMP-NeuAc_Synthase"/>
    <property type="match status" value="1"/>
</dbReference>
<dbReference type="InterPro" id="IPR050793">
    <property type="entry name" value="CMP-NeuNAc_synthase"/>
</dbReference>
<reference evidence="1 2" key="1">
    <citation type="submission" date="2015-12" db="EMBL/GenBank/DDBJ databases">
        <title>Genome sequence of Thalassospira lucentensis MCCC 1A02072.</title>
        <authorList>
            <person name="Lu L."/>
            <person name="Lai Q."/>
            <person name="Shao Z."/>
            <person name="Qian P."/>
        </authorList>
    </citation>
    <scope>NUCLEOTIDE SEQUENCE [LARGE SCALE GENOMIC DNA]</scope>
    <source>
        <strain evidence="1 2">MCCC 1A02072</strain>
    </source>
</reference>
<evidence type="ECO:0000313" key="2">
    <source>
        <dbReference type="Proteomes" id="UP000076335"/>
    </source>
</evidence>
<protein>
    <recommendedName>
        <fullName evidence="3">Pseudaminic acid cytidylyltransferase</fullName>
    </recommendedName>
</protein>
<dbReference type="SUPFAM" id="SSF53448">
    <property type="entry name" value="Nucleotide-diphospho-sugar transferases"/>
    <property type="match status" value="1"/>
</dbReference>
<evidence type="ECO:0008006" key="3">
    <source>
        <dbReference type="Google" id="ProtNLM"/>
    </source>
</evidence>
<dbReference type="OrthoDB" id="9805604at2"/>
<name>A0A154L870_9PROT</name>
<dbReference type="GO" id="GO:0008781">
    <property type="term" value="F:N-acylneuraminate cytidylyltransferase activity"/>
    <property type="evidence" value="ECO:0007669"/>
    <property type="project" value="TreeGrafter"/>
</dbReference>
<dbReference type="RefSeq" id="WP_062950235.1">
    <property type="nucleotide sequence ID" value="NZ_LPVY01000005.1"/>
</dbReference>
<dbReference type="AlphaFoldDB" id="A0A154L870"/>
<gene>
    <name evidence="1" type="ORF">AUP42_15205</name>
</gene>
<dbReference type="PANTHER" id="PTHR21485:SF3">
    <property type="entry name" value="N-ACYLNEURAMINATE CYTIDYLYLTRANSFERASE"/>
    <property type="match status" value="1"/>
</dbReference>
<dbReference type="InterPro" id="IPR029044">
    <property type="entry name" value="Nucleotide-diphossugar_trans"/>
</dbReference>
<dbReference type="Proteomes" id="UP000076335">
    <property type="component" value="Unassembled WGS sequence"/>
</dbReference>
<dbReference type="Gene3D" id="3.90.550.10">
    <property type="entry name" value="Spore Coat Polysaccharide Biosynthesis Protein SpsA, Chain A"/>
    <property type="match status" value="1"/>
</dbReference>
<evidence type="ECO:0000313" key="1">
    <source>
        <dbReference type="EMBL" id="KZB66871.1"/>
    </source>
</evidence>